<dbReference type="AlphaFoldDB" id="A0A058ZZU8"/>
<dbReference type="EMBL" id="KK198763">
    <property type="protein sequence ID" value="KCW47083.1"/>
    <property type="molecule type" value="Genomic_DNA"/>
</dbReference>
<evidence type="ECO:0000313" key="1">
    <source>
        <dbReference type="EMBL" id="KCW47083.1"/>
    </source>
</evidence>
<dbReference type="Gramene" id="KCW47083">
    <property type="protein sequence ID" value="KCW47083"/>
    <property type="gene ID" value="EUGRSUZ_K00887"/>
</dbReference>
<organism evidence="1">
    <name type="scientific">Eucalyptus grandis</name>
    <name type="common">Flooded gum</name>
    <dbReference type="NCBI Taxonomy" id="71139"/>
    <lineage>
        <taxon>Eukaryota</taxon>
        <taxon>Viridiplantae</taxon>
        <taxon>Streptophyta</taxon>
        <taxon>Embryophyta</taxon>
        <taxon>Tracheophyta</taxon>
        <taxon>Spermatophyta</taxon>
        <taxon>Magnoliopsida</taxon>
        <taxon>eudicotyledons</taxon>
        <taxon>Gunneridae</taxon>
        <taxon>Pentapetalae</taxon>
        <taxon>rosids</taxon>
        <taxon>malvids</taxon>
        <taxon>Myrtales</taxon>
        <taxon>Myrtaceae</taxon>
        <taxon>Myrtoideae</taxon>
        <taxon>Eucalypteae</taxon>
        <taxon>Eucalyptus</taxon>
    </lineage>
</organism>
<reference evidence="1" key="1">
    <citation type="submission" date="2013-07" db="EMBL/GenBank/DDBJ databases">
        <title>The genome of Eucalyptus grandis.</title>
        <authorList>
            <person name="Schmutz J."/>
            <person name="Hayes R."/>
            <person name="Myburg A."/>
            <person name="Tuskan G."/>
            <person name="Grattapaglia D."/>
            <person name="Rokhsar D.S."/>
        </authorList>
    </citation>
    <scope>NUCLEOTIDE SEQUENCE</scope>
    <source>
        <tissue evidence="1">Leaf extractions</tissue>
    </source>
</reference>
<name>A0A058ZZU8_EUCGR</name>
<protein>
    <submittedName>
        <fullName evidence="1">Uncharacterized protein</fullName>
    </submittedName>
</protein>
<dbReference type="InParanoid" id="A0A058ZZU8"/>
<gene>
    <name evidence="1" type="ORF">EUGRSUZ_K00887</name>
</gene>
<accession>A0A058ZZU8</accession>
<proteinExistence type="predicted"/>
<sequence>MQENCRFPGKETSHRLCRKLQIWRQFLRCFKKTIFSPSLSVSLLFFSIQICGRNFSPFSFLDLPFSPSLEFIKNFFPFWPDSKEKWELQSRPIQFRLESSTPVSFLSFSDEFAFDSCTLFFFFWERNLTARTVPPQNINYVPAPF</sequence>